<comment type="caution">
    <text evidence="6">The sequence shown here is derived from an EMBL/GenBank/DDBJ whole genome shotgun (WGS) entry which is preliminary data.</text>
</comment>
<dbReference type="EMBL" id="DVFT01000096">
    <property type="protein sequence ID" value="HIQ96206.1"/>
    <property type="molecule type" value="Genomic_DNA"/>
</dbReference>
<sequence length="125" mass="14275">MSKRFFQCGILGLALEILWTGFLSFRKRERKLTGQSSLWMFPIYGCAALIAPISRLLKHSSILVRGSLYTVLIFSVEFVTGTLLKRKGACPWDYGDAKYNIDGVIRLDYAPLWFLMGLLYEKISL</sequence>
<dbReference type="InterPro" id="IPR010540">
    <property type="entry name" value="CmpB_TMEM229"/>
</dbReference>
<evidence type="ECO:0000256" key="4">
    <source>
        <dbReference type="ARBA" id="ARBA00023136"/>
    </source>
</evidence>
<dbReference type="GO" id="GO:0016020">
    <property type="term" value="C:membrane"/>
    <property type="evidence" value="ECO:0007669"/>
    <property type="project" value="UniProtKB-SubCell"/>
</dbReference>
<evidence type="ECO:0000256" key="5">
    <source>
        <dbReference type="SAM" id="Phobius"/>
    </source>
</evidence>
<name>A0A9D0ZUN8_9FIRM</name>
<evidence type="ECO:0000256" key="1">
    <source>
        <dbReference type="ARBA" id="ARBA00004141"/>
    </source>
</evidence>
<proteinExistence type="predicted"/>
<evidence type="ECO:0000256" key="3">
    <source>
        <dbReference type="ARBA" id="ARBA00022989"/>
    </source>
</evidence>
<evidence type="ECO:0000256" key="2">
    <source>
        <dbReference type="ARBA" id="ARBA00022692"/>
    </source>
</evidence>
<evidence type="ECO:0000313" key="6">
    <source>
        <dbReference type="EMBL" id="HIQ96206.1"/>
    </source>
</evidence>
<feature type="transmembrane region" description="Helical" evidence="5">
    <location>
        <begin position="37"/>
        <end position="56"/>
    </location>
</feature>
<comment type="subcellular location">
    <subcellularLocation>
        <location evidence="1">Membrane</location>
        <topology evidence="1">Multi-pass membrane protein</topology>
    </subcellularLocation>
</comment>
<protein>
    <submittedName>
        <fullName evidence="6">Uncharacterized protein</fullName>
    </submittedName>
</protein>
<reference evidence="6" key="2">
    <citation type="journal article" date="2021" name="PeerJ">
        <title>Extensive microbial diversity within the chicken gut microbiome revealed by metagenomics and culture.</title>
        <authorList>
            <person name="Gilroy R."/>
            <person name="Ravi A."/>
            <person name="Getino M."/>
            <person name="Pursley I."/>
            <person name="Horton D.L."/>
            <person name="Alikhan N.F."/>
            <person name="Baker D."/>
            <person name="Gharbi K."/>
            <person name="Hall N."/>
            <person name="Watson M."/>
            <person name="Adriaenssens E.M."/>
            <person name="Foster-Nyarko E."/>
            <person name="Jarju S."/>
            <person name="Secka A."/>
            <person name="Antonio M."/>
            <person name="Oren A."/>
            <person name="Chaudhuri R.R."/>
            <person name="La Ragione R."/>
            <person name="Hildebrand F."/>
            <person name="Pallen M.J."/>
        </authorList>
    </citation>
    <scope>NUCLEOTIDE SEQUENCE</scope>
    <source>
        <strain evidence="6">ChiSjej3B21-11622</strain>
    </source>
</reference>
<dbReference type="PANTHER" id="PTHR31746:SF2">
    <property type="entry name" value="TRANSMEMBRANE PROTEIN 229A"/>
    <property type="match status" value="1"/>
</dbReference>
<gene>
    <name evidence="6" type="ORF">IAB26_06560</name>
</gene>
<feature type="transmembrane region" description="Helical" evidence="5">
    <location>
        <begin position="6"/>
        <end position="25"/>
    </location>
</feature>
<dbReference type="PANTHER" id="PTHR31746">
    <property type="entry name" value="TRANSMEMBRANE PROTEIN 229 FAMILY MEMBER"/>
    <property type="match status" value="1"/>
</dbReference>
<reference evidence="6" key="1">
    <citation type="submission" date="2020-10" db="EMBL/GenBank/DDBJ databases">
        <authorList>
            <person name="Gilroy R."/>
        </authorList>
    </citation>
    <scope>NUCLEOTIDE SEQUENCE</scope>
    <source>
        <strain evidence="6">ChiSjej3B21-11622</strain>
    </source>
</reference>
<organism evidence="6 7">
    <name type="scientific">Candidatus Limivivens merdigallinarum</name>
    <dbReference type="NCBI Taxonomy" id="2840859"/>
    <lineage>
        <taxon>Bacteria</taxon>
        <taxon>Bacillati</taxon>
        <taxon>Bacillota</taxon>
        <taxon>Clostridia</taxon>
        <taxon>Lachnospirales</taxon>
        <taxon>Lachnospiraceae</taxon>
        <taxon>Lachnospiraceae incertae sedis</taxon>
        <taxon>Candidatus Limivivens</taxon>
    </lineage>
</organism>
<dbReference type="AlphaFoldDB" id="A0A9D0ZUN8"/>
<feature type="transmembrane region" description="Helical" evidence="5">
    <location>
        <begin position="62"/>
        <end position="84"/>
    </location>
</feature>
<evidence type="ECO:0000313" key="7">
    <source>
        <dbReference type="Proteomes" id="UP000886886"/>
    </source>
</evidence>
<accession>A0A9D0ZUN8</accession>
<keyword evidence="4 5" id="KW-0472">Membrane</keyword>
<dbReference type="Pfam" id="PF06541">
    <property type="entry name" value="ABC_trans_CmpB"/>
    <property type="match status" value="1"/>
</dbReference>
<dbReference type="Proteomes" id="UP000886886">
    <property type="component" value="Unassembled WGS sequence"/>
</dbReference>
<keyword evidence="2 5" id="KW-0812">Transmembrane</keyword>
<keyword evidence="3 5" id="KW-1133">Transmembrane helix</keyword>